<feature type="region of interest" description="Disordered" evidence="1">
    <location>
        <begin position="1"/>
        <end position="35"/>
    </location>
</feature>
<dbReference type="PANTHER" id="PTHR38703:SF1">
    <property type="entry name" value="ALLERGEN"/>
    <property type="match status" value="1"/>
</dbReference>
<sequence length="286" mass="31431">MDKAKTAVQGFLSKSGKDDTTVHESTNQAVQHEHITRTQHNESQAAVDREVHQDHHHTTVQPIQHHEVLPEKHTHQVAPTEHRTFEHGNEDHTRQRLEKERAQFQDKTEVGSVQHSHGKAAALSGEHVHHHVHENIQPVIQKETVQPSVVHTTKPIHEVHHNEAKHHGTSTLPAMSMDDFKKHGGALGGAETRHDKFAGSFDGPLHGRPIGGEGAQGTTTLTAPDGKYNQSHRGVETGSYVGHAGYADNRNVEYGSVGESTHKPSLMDKLNPKKDADGDGKAGFMS</sequence>
<protein>
    <recommendedName>
        <fullName evidence="4">Allergen</fullName>
    </recommendedName>
</protein>
<dbReference type="Proteomes" id="UP000241462">
    <property type="component" value="Unassembled WGS sequence"/>
</dbReference>
<keyword evidence="3" id="KW-1185">Reference proteome</keyword>
<proteinExistence type="predicted"/>
<evidence type="ECO:0000256" key="1">
    <source>
        <dbReference type="SAM" id="MobiDB-lite"/>
    </source>
</evidence>
<dbReference type="PANTHER" id="PTHR38703">
    <property type="entry name" value="CHROMOSOME 8, WHOLE GENOME SHOTGUN SEQUENCE"/>
    <property type="match status" value="1"/>
</dbReference>
<organism evidence="2 3">
    <name type="scientific">Coniella lustricola</name>
    <dbReference type="NCBI Taxonomy" id="2025994"/>
    <lineage>
        <taxon>Eukaryota</taxon>
        <taxon>Fungi</taxon>
        <taxon>Dikarya</taxon>
        <taxon>Ascomycota</taxon>
        <taxon>Pezizomycotina</taxon>
        <taxon>Sordariomycetes</taxon>
        <taxon>Sordariomycetidae</taxon>
        <taxon>Diaporthales</taxon>
        <taxon>Schizoparmaceae</taxon>
        <taxon>Coniella</taxon>
    </lineage>
</organism>
<feature type="compositionally biased region" description="Basic and acidic residues" evidence="1">
    <location>
        <begin position="260"/>
        <end position="280"/>
    </location>
</feature>
<feature type="region of interest" description="Disordered" evidence="1">
    <location>
        <begin position="254"/>
        <end position="286"/>
    </location>
</feature>
<dbReference type="STRING" id="2025994.A0A2T3A398"/>
<reference evidence="2 3" key="1">
    <citation type="journal article" date="2018" name="Mycol. Prog.">
        <title>Coniella lustricola, a new species from submerged detritus.</title>
        <authorList>
            <person name="Raudabaugh D.B."/>
            <person name="Iturriaga T."/>
            <person name="Carver A."/>
            <person name="Mondo S."/>
            <person name="Pangilinan J."/>
            <person name="Lipzen A."/>
            <person name="He G."/>
            <person name="Amirebrahimi M."/>
            <person name="Grigoriev I.V."/>
            <person name="Miller A.N."/>
        </authorList>
    </citation>
    <scope>NUCLEOTIDE SEQUENCE [LARGE SCALE GENOMIC DNA]</scope>
    <source>
        <strain evidence="2 3">B22-T-1</strain>
    </source>
</reference>
<dbReference type="AlphaFoldDB" id="A0A2T3A398"/>
<evidence type="ECO:0000313" key="2">
    <source>
        <dbReference type="EMBL" id="PSR82136.1"/>
    </source>
</evidence>
<dbReference type="InParanoid" id="A0A2T3A398"/>
<feature type="compositionally biased region" description="Polar residues" evidence="1">
    <location>
        <begin position="216"/>
        <end position="231"/>
    </location>
</feature>
<accession>A0A2T3A398</accession>
<evidence type="ECO:0008006" key="4">
    <source>
        <dbReference type="Google" id="ProtNLM"/>
    </source>
</evidence>
<evidence type="ECO:0000313" key="3">
    <source>
        <dbReference type="Proteomes" id="UP000241462"/>
    </source>
</evidence>
<gene>
    <name evidence="2" type="ORF">BD289DRAFT_468226</name>
</gene>
<name>A0A2T3A398_9PEZI</name>
<feature type="region of interest" description="Disordered" evidence="1">
    <location>
        <begin position="211"/>
        <end position="231"/>
    </location>
</feature>
<dbReference type="EMBL" id="KZ678486">
    <property type="protein sequence ID" value="PSR82136.1"/>
    <property type="molecule type" value="Genomic_DNA"/>
</dbReference>
<dbReference type="OrthoDB" id="2118965at2759"/>